<keyword evidence="1" id="KW-0805">Transcription regulation</keyword>
<dbReference type="Pfam" id="PF12833">
    <property type="entry name" value="HTH_18"/>
    <property type="match status" value="1"/>
</dbReference>
<dbReference type="Gene3D" id="1.10.10.60">
    <property type="entry name" value="Homeodomain-like"/>
    <property type="match status" value="1"/>
</dbReference>
<dbReference type="InterPro" id="IPR018060">
    <property type="entry name" value="HTH_AraC"/>
</dbReference>
<feature type="domain" description="HTH araC/xylS-type" evidence="4">
    <location>
        <begin position="34"/>
        <end position="135"/>
    </location>
</feature>
<accession>A0A839IVL6</accession>
<keyword evidence="2" id="KW-0238">DNA-binding</keyword>
<reference evidence="5 6" key="1">
    <citation type="submission" date="2020-08" db="EMBL/GenBank/DDBJ databases">
        <title>Oceanospirillum sp. nov. isolated from marine sediment.</title>
        <authorList>
            <person name="Ji X."/>
        </authorList>
    </citation>
    <scope>NUCLEOTIDE SEQUENCE [LARGE SCALE GENOMIC DNA]</scope>
    <source>
        <strain evidence="5 6">D5</strain>
    </source>
</reference>
<evidence type="ECO:0000259" key="4">
    <source>
        <dbReference type="PROSITE" id="PS01124"/>
    </source>
</evidence>
<dbReference type="RefSeq" id="WP_182809920.1">
    <property type="nucleotide sequence ID" value="NZ_JACJFM010000024.1"/>
</dbReference>
<evidence type="ECO:0000256" key="2">
    <source>
        <dbReference type="ARBA" id="ARBA00023125"/>
    </source>
</evidence>
<gene>
    <name evidence="5" type="ORF">H4O21_16205</name>
</gene>
<dbReference type="EMBL" id="JACJFM010000024">
    <property type="protein sequence ID" value="MBB1488146.1"/>
    <property type="molecule type" value="Genomic_DNA"/>
</dbReference>
<dbReference type="SUPFAM" id="SSF46689">
    <property type="entry name" value="Homeodomain-like"/>
    <property type="match status" value="2"/>
</dbReference>
<comment type="caution">
    <text evidence="5">The sequence shown here is derived from an EMBL/GenBank/DDBJ whole genome shotgun (WGS) entry which is preliminary data.</text>
</comment>
<dbReference type="GO" id="GO:0003700">
    <property type="term" value="F:DNA-binding transcription factor activity"/>
    <property type="evidence" value="ECO:0007669"/>
    <property type="project" value="InterPro"/>
</dbReference>
<dbReference type="PROSITE" id="PS01124">
    <property type="entry name" value="HTH_ARAC_FAMILY_2"/>
    <property type="match status" value="1"/>
</dbReference>
<dbReference type="PANTHER" id="PTHR43280">
    <property type="entry name" value="ARAC-FAMILY TRANSCRIPTIONAL REGULATOR"/>
    <property type="match status" value="1"/>
</dbReference>
<protein>
    <submittedName>
        <fullName evidence="5">Helix-turn-helix transcriptional regulator</fullName>
    </submittedName>
</protein>
<keyword evidence="3" id="KW-0804">Transcription</keyword>
<evidence type="ECO:0000256" key="1">
    <source>
        <dbReference type="ARBA" id="ARBA00023015"/>
    </source>
</evidence>
<keyword evidence="6" id="KW-1185">Reference proteome</keyword>
<name>A0A839IVL6_9GAMM</name>
<dbReference type="SMART" id="SM00342">
    <property type="entry name" value="HTH_ARAC"/>
    <property type="match status" value="1"/>
</dbReference>
<dbReference type="InterPro" id="IPR009057">
    <property type="entry name" value="Homeodomain-like_sf"/>
</dbReference>
<evidence type="ECO:0000256" key="3">
    <source>
        <dbReference type="ARBA" id="ARBA00023163"/>
    </source>
</evidence>
<dbReference type="Proteomes" id="UP000565262">
    <property type="component" value="Unassembled WGS sequence"/>
</dbReference>
<sequence length="319" mass="35869">MTDQDTINTHSAFSLVPEEHILNGMSPVWQKRFYQALEIIFSHIHNSDMPEWKQIASQCAISAYHFHRMFSAAFNETPARYISRMHLQMAISDLFENPSLSVTDIAHSNGFSSSQALAKALKREYQCTAREIRALHHGHIEPLQSLLNKLSAPVSESRFTEQQLASDIQFSIIESDSFYLLTEQISPPGLSGVVDWHLRNNRSGQAHHIKAGSITPFFMVMSNDDQELPFSEQLLLAGKQTEQNKANTVIPAGTYLSCRVSVAAETGWLCAWNSLYQHMLKTGLEPQEGGVHFEIAHNPVAFEELLTPADLSLYLQLKS</sequence>
<evidence type="ECO:0000313" key="5">
    <source>
        <dbReference type="EMBL" id="MBB1488146.1"/>
    </source>
</evidence>
<proteinExistence type="predicted"/>
<dbReference type="PANTHER" id="PTHR43280:SF2">
    <property type="entry name" value="HTH-TYPE TRANSCRIPTIONAL REGULATOR EXSA"/>
    <property type="match status" value="1"/>
</dbReference>
<dbReference type="GO" id="GO:0043565">
    <property type="term" value="F:sequence-specific DNA binding"/>
    <property type="evidence" value="ECO:0007669"/>
    <property type="project" value="InterPro"/>
</dbReference>
<evidence type="ECO:0000313" key="6">
    <source>
        <dbReference type="Proteomes" id="UP000565262"/>
    </source>
</evidence>
<dbReference type="AlphaFoldDB" id="A0A839IVL6"/>
<organism evidence="5 6">
    <name type="scientific">Oceanospirillum sediminis</name>
    <dbReference type="NCBI Taxonomy" id="2760088"/>
    <lineage>
        <taxon>Bacteria</taxon>
        <taxon>Pseudomonadati</taxon>
        <taxon>Pseudomonadota</taxon>
        <taxon>Gammaproteobacteria</taxon>
        <taxon>Oceanospirillales</taxon>
        <taxon>Oceanospirillaceae</taxon>
        <taxon>Oceanospirillum</taxon>
    </lineage>
</organism>